<gene>
    <name evidence="1" type="ORF">HA336_03600</name>
</gene>
<evidence type="ECO:0000313" key="2">
    <source>
        <dbReference type="Proteomes" id="UP000619545"/>
    </source>
</evidence>
<dbReference type="RefSeq" id="WP_011018910.1">
    <property type="nucleotide sequence ID" value="NZ_DUJS01000004.1"/>
</dbReference>
<organism evidence="1 2">
    <name type="scientific">Methanopyrus kandleri</name>
    <dbReference type="NCBI Taxonomy" id="2320"/>
    <lineage>
        <taxon>Archaea</taxon>
        <taxon>Methanobacteriati</taxon>
        <taxon>Methanobacteriota</taxon>
        <taxon>Methanomada group</taxon>
        <taxon>Methanopyri</taxon>
        <taxon>Methanopyrales</taxon>
        <taxon>Methanopyraceae</taxon>
        <taxon>Methanopyrus</taxon>
    </lineage>
</organism>
<sequence>MIKPRDFLRYFLYSYIVTSAQLLGDKAPTLRRMVCKNVVKALLREHPELKDAEPVELVKDVAESFLGADVRIEEKSTETVVHVRGCKICPRDLIEEFTGENPDLEGPVFSYNVCAFVTMVEEILHALGHIDSDIKHDPIKRGRCRVIVRPKGTD</sequence>
<dbReference type="Proteomes" id="UP000619545">
    <property type="component" value="Unassembled WGS sequence"/>
</dbReference>
<reference evidence="1" key="1">
    <citation type="journal article" date="2020" name="bioRxiv">
        <title>A rank-normalized archaeal taxonomy based on genome phylogeny resolves widespread incomplete and uneven classifications.</title>
        <authorList>
            <person name="Rinke C."/>
            <person name="Chuvochina M."/>
            <person name="Mussig A.J."/>
            <person name="Chaumeil P.-A."/>
            <person name="Waite D.W."/>
            <person name="Whitman W.B."/>
            <person name="Parks D.H."/>
            <person name="Hugenholtz P."/>
        </authorList>
    </citation>
    <scope>NUCLEOTIDE SEQUENCE</scope>
    <source>
        <strain evidence="1">UBA8853</strain>
    </source>
</reference>
<evidence type="ECO:0000313" key="1">
    <source>
        <dbReference type="EMBL" id="HII70299.1"/>
    </source>
</evidence>
<dbReference type="GeneID" id="1476641"/>
<proteinExistence type="predicted"/>
<comment type="caution">
    <text evidence="1">The sequence shown here is derived from an EMBL/GenBank/DDBJ whole genome shotgun (WGS) entry which is preliminary data.</text>
</comment>
<protein>
    <submittedName>
        <fullName evidence="1">Uncharacterized protein</fullName>
    </submittedName>
</protein>
<name>A0A832T682_9EURY</name>
<dbReference type="EMBL" id="DUJS01000004">
    <property type="protein sequence ID" value="HII70299.1"/>
    <property type="molecule type" value="Genomic_DNA"/>
</dbReference>
<accession>A0A832T682</accession>
<dbReference type="AlphaFoldDB" id="A0A832T682"/>